<comment type="caution">
    <text evidence="4">The sequence shown here is derived from an EMBL/GenBank/DDBJ whole genome shotgun (WGS) entry which is preliminary data.</text>
</comment>
<dbReference type="OrthoDB" id="283384at2"/>
<evidence type="ECO:0000259" key="3">
    <source>
        <dbReference type="Pfam" id="PF13439"/>
    </source>
</evidence>
<protein>
    <submittedName>
        <fullName evidence="4">Putative glycosyltransferase</fullName>
    </submittedName>
</protein>
<dbReference type="STRING" id="247490.KSU1_D0076"/>
<feature type="domain" description="Glycosyltransferase subfamily 4-like N-terminal" evidence="3">
    <location>
        <begin position="13"/>
        <end position="177"/>
    </location>
</feature>
<dbReference type="CDD" id="cd03809">
    <property type="entry name" value="GT4_MtfB-like"/>
    <property type="match status" value="1"/>
</dbReference>
<dbReference type="Pfam" id="PF13439">
    <property type="entry name" value="Glyco_transf_4"/>
    <property type="match status" value="1"/>
</dbReference>
<organism evidence="4 5">
    <name type="scientific">Candidatus Jettenia caeni</name>
    <dbReference type="NCBI Taxonomy" id="247490"/>
    <lineage>
        <taxon>Bacteria</taxon>
        <taxon>Pseudomonadati</taxon>
        <taxon>Planctomycetota</taxon>
        <taxon>Candidatus Brocadiia</taxon>
        <taxon>Candidatus Brocadiales</taxon>
        <taxon>Candidatus Brocadiaceae</taxon>
        <taxon>Candidatus Jettenia</taxon>
    </lineage>
</organism>
<dbReference type="EMBL" id="BAFH01000004">
    <property type="protein sequence ID" value="GAB63385.1"/>
    <property type="molecule type" value="Genomic_DNA"/>
</dbReference>
<evidence type="ECO:0000313" key="4">
    <source>
        <dbReference type="EMBL" id="GAB63385.1"/>
    </source>
</evidence>
<evidence type="ECO:0000313" key="5">
    <source>
        <dbReference type="Proteomes" id="UP000002985"/>
    </source>
</evidence>
<keyword evidence="5" id="KW-1185">Reference proteome</keyword>
<reference evidence="4 5" key="1">
    <citation type="journal article" date="2012" name="FEBS Lett.">
        <title>Anammox organism KSU-1 expresses a NirK-type copper-containing nitrite reductase instead of a NirS-type with cytochrome cd1.</title>
        <authorList>
            <person name="Hira D."/>
            <person name="Toh H."/>
            <person name="Migita C.T."/>
            <person name="Okubo H."/>
            <person name="Nishiyama T."/>
            <person name="Hattori M."/>
            <person name="Furukawa K."/>
            <person name="Fujii T."/>
        </authorList>
    </citation>
    <scope>NUCLEOTIDE SEQUENCE [LARGE SCALE GENOMIC DNA]</scope>
</reference>
<name>I3INU0_9BACT</name>
<gene>
    <name evidence="4" type="ORF">KSU1_D0076</name>
</gene>
<dbReference type="Pfam" id="PF00534">
    <property type="entry name" value="Glycos_transf_1"/>
    <property type="match status" value="1"/>
</dbReference>
<dbReference type="PANTHER" id="PTHR46401">
    <property type="entry name" value="GLYCOSYLTRANSFERASE WBBK-RELATED"/>
    <property type="match status" value="1"/>
</dbReference>
<proteinExistence type="predicted"/>
<dbReference type="GO" id="GO:0009103">
    <property type="term" value="P:lipopolysaccharide biosynthetic process"/>
    <property type="evidence" value="ECO:0007669"/>
    <property type="project" value="TreeGrafter"/>
</dbReference>
<dbReference type="AlphaFoldDB" id="I3INU0"/>
<dbReference type="Proteomes" id="UP000002985">
    <property type="component" value="Unassembled WGS sequence"/>
</dbReference>
<dbReference type="InterPro" id="IPR028098">
    <property type="entry name" value="Glyco_trans_4-like_N"/>
</dbReference>
<dbReference type="InterPro" id="IPR001296">
    <property type="entry name" value="Glyco_trans_1"/>
</dbReference>
<evidence type="ECO:0000256" key="1">
    <source>
        <dbReference type="ARBA" id="ARBA00022679"/>
    </source>
</evidence>
<dbReference type="Gene3D" id="3.40.50.2000">
    <property type="entry name" value="Glycogen Phosphorylase B"/>
    <property type="match status" value="2"/>
</dbReference>
<accession>I3INU0</accession>
<feature type="domain" description="Glycosyl transferase family 1" evidence="2">
    <location>
        <begin position="191"/>
        <end position="356"/>
    </location>
</feature>
<dbReference type="GO" id="GO:0016757">
    <property type="term" value="F:glycosyltransferase activity"/>
    <property type="evidence" value="ECO:0007669"/>
    <property type="project" value="InterPro"/>
</dbReference>
<dbReference type="SUPFAM" id="SSF53756">
    <property type="entry name" value="UDP-Glycosyltransferase/glycogen phosphorylase"/>
    <property type="match status" value="1"/>
</dbReference>
<sequence>MKIAINTTSAVAGGGITYIKSLLTYLSKIDTHHQYLVLTTSTGKETFYFQHPNFTFISFRIPSKNPLLRIFWEQCILPSFLKREGVDVLFSPGNICPFFTTIRNVVMIQNVEPLSDNLLIERGLIQNIRLRLLKQLTLLSIKKAHRVIFPSKKARTLIERTEVSIKHAGVIYHGINKEIFRPYSEDTILHRFKKKYGLKKFILYVSHIQRYKNFLELTKAFILLRDKISDDTQLIFAGEYFDREYYNEMKAFIAEHRYENRIIFLGNIPYEELPYLCSACILFVYPSTCESFGMTLVEAMACGAPVLASHREPMTEICGNAAIYFDPTDPDEIADVILRTLKNQELISALRKKAIERAKAFSWENTAINTLKIFESSVL</sequence>
<dbReference type="eggNOG" id="COG0438">
    <property type="taxonomic scope" value="Bacteria"/>
</dbReference>
<keyword evidence="1 4" id="KW-0808">Transferase</keyword>
<dbReference type="PANTHER" id="PTHR46401:SF2">
    <property type="entry name" value="GLYCOSYLTRANSFERASE WBBK-RELATED"/>
    <property type="match status" value="1"/>
</dbReference>
<evidence type="ECO:0000259" key="2">
    <source>
        <dbReference type="Pfam" id="PF00534"/>
    </source>
</evidence>